<organism evidence="5 6">
    <name type="scientific">Prunus avium</name>
    <name type="common">Cherry</name>
    <name type="synonym">Cerasus avium</name>
    <dbReference type="NCBI Taxonomy" id="42229"/>
    <lineage>
        <taxon>Eukaryota</taxon>
        <taxon>Viridiplantae</taxon>
        <taxon>Streptophyta</taxon>
        <taxon>Embryophyta</taxon>
        <taxon>Tracheophyta</taxon>
        <taxon>Spermatophyta</taxon>
        <taxon>Magnoliopsida</taxon>
        <taxon>eudicotyledons</taxon>
        <taxon>Gunneridae</taxon>
        <taxon>Pentapetalae</taxon>
        <taxon>rosids</taxon>
        <taxon>fabids</taxon>
        <taxon>Rosales</taxon>
        <taxon>Rosaceae</taxon>
        <taxon>Amygdaloideae</taxon>
        <taxon>Amygdaleae</taxon>
        <taxon>Prunus</taxon>
    </lineage>
</organism>
<dbReference type="Gene3D" id="1.10.510.10">
    <property type="entry name" value="Transferase(Phosphotransferase) domain 1"/>
    <property type="match status" value="1"/>
</dbReference>
<dbReference type="GeneID" id="110760662"/>
<accession>A0A6P5SYC5</accession>
<dbReference type="PANTHER" id="PTHR48055">
    <property type="entry name" value="LEUCINE-RICH REPEAT RECEPTOR PROTEIN KINASE EMS1"/>
    <property type="match status" value="1"/>
</dbReference>
<keyword evidence="2" id="KW-0472">Membrane</keyword>
<dbReference type="Pfam" id="PF19160">
    <property type="entry name" value="SPARK"/>
    <property type="match status" value="1"/>
</dbReference>
<dbReference type="SMART" id="SM00220">
    <property type="entry name" value="S_TKc"/>
    <property type="match status" value="1"/>
</dbReference>
<dbReference type="Pfam" id="PF00069">
    <property type="entry name" value="Pkinase"/>
    <property type="match status" value="1"/>
</dbReference>
<feature type="compositionally biased region" description="Polar residues" evidence="1">
    <location>
        <begin position="579"/>
        <end position="589"/>
    </location>
</feature>
<dbReference type="RefSeq" id="XP_021818691.1">
    <property type="nucleotide sequence ID" value="XM_021962999.1"/>
</dbReference>
<feature type="region of interest" description="Disordered" evidence="1">
    <location>
        <begin position="567"/>
        <end position="589"/>
    </location>
</feature>
<dbReference type="InterPro" id="IPR051564">
    <property type="entry name" value="LRR_receptor-like_kinase"/>
</dbReference>
<evidence type="ECO:0000313" key="6">
    <source>
        <dbReference type="RefSeq" id="XP_021818691.1"/>
    </source>
</evidence>
<gene>
    <name evidence="6" type="primary">LOC110760662</name>
</gene>
<dbReference type="GO" id="GO:0016020">
    <property type="term" value="C:membrane"/>
    <property type="evidence" value="ECO:0007669"/>
    <property type="project" value="TreeGrafter"/>
</dbReference>
<sequence>MDESKLLNQYVIVFILITTICYAASQPSASDCSLHFDHEAFPSPNSTCEEGDWGGFLRKNCCASAFNDYLYALGQRANQTGQIYLNSAEQGSCLASMTNLQKNVFGCGIEKLTSGAGGCSDFSVADVTNRLGNRLKSLEGNCKFQSSDDGKNEQLCGSCVKSWEDIGALPSTSTDPESIEVETNVCRFAVLVSHTSIKLENKAHLLAVYTCLGSQKFFTNNNQLPPKGNRKISTGLWIVIGGGIVGVFVLVALAVCIVLKKRIQSSPPPKKDEAFKDDPFEESGCPKISIKEVYSATNNLSQSNFIGEGTAGKVYKGILSNNQHVAIKHIINDGNVETFAREVTSLSHIRHPNLVTLLGYCVNEDECFLVYELCPNGNLSEWLFGKDRNLPWIQRLEIAIDSARGLSFLHTYPEGCIVHRDIKPTNILLGKNFEGKLSDFGLSKIIELGETYVSSEVRGTFGYVDPDYRSNNHVNSSGDVYSFGIVLLQILSGKKVVNMNLNTPMPLSKMAKGLNRSGGINDFADPKLEGEYSAEAFDLTLQLALSCTALKQRRPSMEQIVATLQEAHDMSTEAKASTPEVSTDTSIQY</sequence>
<dbReference type="Gene3D" id="3.30.200.20">
    <property type="entry name" value="Phosphorylase Kinase, domain 1"/>
    <property type="match status" value="1"/>
</dbReference>
<dbReference type="FunFam" id="1.10.510.10:FF:000530">
    <property type="entry name" value="probable receptor-like protein kinase At5g59700"/>
    <property type="match status" value="1"/>
</dbReference>
<dbReference type="Proteomes" id="UP000515124">
    <property type="component" value="Unplaced"/>
</dbReference>
<dbReference type="InterPro" id="IPR011009">
    <property type="entry name" value="Kinase-like_dom_sf"/>
</dbReference>
<dbReference type="KEGG" id="pavi:110760662"/>
<evidence type="ECO:0000256" key="3">
    <source>
        <dbReference type="SAM" id="SignalP"/>
    </source>
</evidence>
<feature type="transmembrane region" description="Helical" evidence="2">
    <location>
        <begin position="235"/>
        <end position="259"/>
    </location>
</feature>
<dbReference type="InterPro" id="IPR008271">
    <property type="entry name" value="Ser/Thr_kinase_AS"/>
</dbReference>
<proteinExistence type="predicted"/>
<dbReference type="PANTHER" id="PTHR48055:SF26">
    <property type="entry name" value="TRANSFERASE, PROTEIN KINASE RLK-PELLE-URK-2 FAMILY"/>
    <property type="match status" value="1"/>
</dbReference>
<keyword evidence="5" id="KW-1185">Reference proteome</keyword>
<dbReference type="AlphaFoldDB" id="A0A6P5SYC5"/>
<evidence type="ECO:0000259" key="4">
    <source>
        <dbReference type="PROSITE" id="PS50011"/>
    </source>
</evidence>
<dbReference type="GO" id="GO:0004672">
    <property type="term" value="F:protein kinase activity"/>
    <property type="evidence" value="ECO:0007669"/>
    <property type="project" value="InterPro"/>
</dbReference>
<dbReference type="FunFam" id="3.30.200.20:FF:000608">
    <property type="entry name" value="Serine/threonine kinase protein"/>
    <property type="match status" value="1"/>
</dbReference>
<evidence type="ECO:0000313" key="5">
    <source>
        <dbReference type="Proteomes" id="UP000515124"/>
    </source>
</evidence>
<keyword evidence="3" id="KW-0732">Signal</keyword>
<feature type="chain" id="PRO_5027654640" evidence="3">
    <location>
        <begin position="24"/>
        <end position="589"/>
    </location>
</feature>
<evidence type="ECO:0000256" key="1">
    <source>
        <dbReference type="SAM" id="MobiDB-lite"/>
    </source>
</evidence>
<keyword evidence="2" id="KW-1133">Transmembrane helix</keyword>
<dbReference type="SUPFAM" id="SSF56112">
    <property type="entry name" value="Protein kinase-like (PK-like)"/>
    <property type="match status" value="1"/>
</dbReference>
<dbReference type="PROSITE" id="PS00108">
    <property type="entry name" value="PROTEIN_KINASE_ST"/>
    <property type="match status" value="1"/>
</dbReference>
<dbReference type="PROSITE" id="PS50011">
    <property type="entry name" value="PROTEIN_KINASE_DOM"/>
    <property type="match status" value="1"/>
</dbReference>
<feature type="domain" description="Protein kinase" evidence="4">
    <location>
        <begin position="300"/>
        <end position="571"/>
    </location>
</feature>
<protein>
    <submittedName>
        <fullName evidence="6">Proline-rich receptor-like protein kinase PERK3</fullName>
    </submittedName>
</protein>
<feature type="signal peptide" evidence="3">
    <location>
        <begin position="1"/>
        <end position="23"/>
    </location>
</feature>
<dbReference type="InterPro" id="IPR043891">
    <property type="entry name" value="SPARK"/>
</dbReference>
<dbReference type="GO" id="GO:0005524">
    <property type="term" value="F:ATP binding"/>
    <property type="evidence" value="ECO:0007669"/>
    <property type="project" value="InterPro"/>
</dbReference>
<evidence type="ECO:0000256" key="2">
    <source>
        <dbReference type="SAM" id="Phobius"/>
    </source>
</evidence>
<keyword evidence="2" id="KW-0812">Transmembrane</keyword>
<dbReference type="InterPro" id="IPR000719">
    <property type="entry name" value="Prot_kinase_dom"/>
</dbReference>
<name>A0A6P5SYC5_PRUAV</name>
<reference evidence="6" key="1">
    <citation type="submission" date="2025-08" db="UniProtKB">
        <authorList>
            <consortium name="RefSeq"/>
        </authorList>
    </citation>
    <scope>IDENTIFICATION</scope>
</reference>